<dbReference type="AlphaFoldDB" id="A0A1M4UD50"/>
<name>A0A1M4UD50_9BACT</name>
<sequence>MVAQTSVCLYSKTNAVGFTKELTEKNEISWEDMDQTEFIQFTTSGEMKSSNPGIKYFSSNNPGLSPILDHFTPPPDIN</sequence>
<dbReference type="RefSeq" id="WP_072833759.1">
    <property type="nucleotide sequence ID" value="NZ_FQUU01000002.1"/>
</dbReference>
<dbReference type="Proteomes" id="UP000184048">
    <property type="component" value="Unassembled WGS sequence"/>
</dbReference>
<proteinExistence type="predicted"/>
<evidence type="ECO:0000313" key="1">
    <source>
        <dbReference type="EMBL" id="SHE54538.1"/>
    </source>
</evidence>
<keyword evidence="2" id="KW-1185">Reference proteome</keyword>
<accession>A0A1M4UD50</accession>
<evidence type="ECO:0000313" key="2">
    <source>
        <dbReference type="Proteomes" id="UP000184048"/>
    </source>
</evidence>
<protein>
    <submittedName>
        <fullName evidence="1">Uncharacterized protein</fullName>
    </submittedName>
</protein>
<reference evidence="1 2" key="1">
    <citation type="submission" date="2016-11" db="EMBL/GenBank/DDBJ databases">
        <authorList>
            <person name="Jaros S."/>
            <person name="Januszkiewicz K."/>
            <person name="Wedrychowicz H."/>
        </authorList>
    </citation>
    <scope>NUCLEOTIDE SEQUENCE [LARGE SCALE GENOMIC DNA]</scope>
    <source>
        <strain evidence="1 2">DSM 18119</strain>
    </source>
</reference>
<dbReference type="EMBL" id="FQUU01000002">
    <property type="protein sequence ID" value="SHE54538.1"/>
    <property type="molecule type" value="Genomic_DNA"/>
</dbReference>
<organism evidence="1 2">
    <name type="scientific">Flavisolibacter ginsengisoli DSM 18119</name>
    <dbReference type="NCBI Taxonomy" id="1121884"/>
    <lineage>
        <taxon>Bacteria</taxon>
        <taxon>Pseudomonadati</taxon>
        <taxon>Bacteroidota</taxon>
        <taxon>Chitinophagia</taxon>
        <taxon>Chitinophagales</taxon>
        <taxon>Chitinophagaceae</taxon>
        <taxon>Flavisolibacter</taxon>
    </lineage>
</organism>
<gene>
    <name evidence="1" type="ORF">SAMN02745131_00605</name>
</gene>
<dbReference type="STRING" id="1121884.SAMN02745131_00605"/>